<evidence type="ECO:0000313" key="1">
    <source>
        <dbReference type="EnsemblPlants" id="AET3Gv20131300.7"/>
    </source>
</evidence>
<evidence type="ECO:0000313" key="2">
    <source>
        <dbReference type="Proteomes" id="UP000015105"/>
    </source>
</evidence>
<protein>
    <submittedName>
        <fullName evidence="1">Uncharacterized protein</fullName>
    </submittedName>
</protein>
<reference evidence="1" key="3">
    <citation type="journal article" date="2017" name="Nature">
        <title>Genome sequence of the progenitor of the wheat D genome Aegilops tauschii.</title>
        <authorList>
            <person name="Luo M.C."/>
            <person name="Gu Y.Q."/>
            <person name="Puiu D."/>
            <person name="Wang H."/>
            <person name="Twardziok S.O."/>
            <person name="Deal K.R."/>
            <person name="Huo N."/>
            <person name="Zhu T."/>
            <person name="Wang L."/>
            <person name="Wang Y."/>
            <person name="McGuire P.E."/>
            <person name="Liu S."/>
            <person name="Long H."/>
            <person name="Ramasamy R.K."/>
            <person name="Rodriguez J.C."/>
            <person name="Van S.L."/>
            <person name="Yuan L."/>
            <person name="Wang Z."/>
            <person name="Xia Z."/>
            <person name="Xiao L."/>
            <person name="Anderson O.D."/>
            <person name="Ouyang S."/>
            <person name="Liang Y."/>
            <person name="Zimin A.V."/>
            <person name="Pertea G."/>
            <person name="Qi P."/>
            <person name="Bennetzen J.L."/>
            <person name="Dai X."/>
            <person name="Dawson M.W."/>
            <person name="Muller H.G."/>
            <person name="Kugler K."/>
            <person name="Rivarola-Duarte L."/>
            <person name="Spannagl M."/>
            <person name="Mayer K.F.X."/>
            <person name="Lu F.H."/>
            <person name="Bevan M.W."/>
            <person name="Leroy P."/>
            <person name="Li P."/>
            <person name="You F.M."/>
            <person name="Sun Q."/>
            <person name="Liu Z."/>
            <person name="Lyons E."/>
            <person name="Wicker T."/>
            <person name="Salzberg S.L."/>
            <person name="Devos K.M."/>
            <person name="Dvorak J."/>
        </authorList>
    </citation>
    <scope>NUCLEOTIDE SEQUENCE [LARGE SCALE GENOMIC DNA]</scope>
    <source>
        <strain evidence="1">cv. AL8/78</strain>
    </source>
</reference>
<dbReference type="Proteomes" id="UP000015105">
    <property type="component" value="Chromosome 3D"/>
</dbReference>
<reference evidence="2" key="2">
    <citation type="journal article" date="2017" name="Nat. Plants">
        <title>The Aegilops tauschii genome reveals multiple impacts of transposons.</title>
        <authorList>
            <person name="Zhao G."/>
            <person name="Zou C."/>
            <person name="Li K."/>
            <person name="Wang K."/>
            <person name="Li T."/>
            <person name="Gao L."/>
            <person name="Zhang X."/>
            <person name="Wang H."/>
            <person name="Yang Z."/>
            <person name="Liu X."/>
            <person name="Jiang W."/>
            <person name="Mao L."/>
            <person name="Kong X."/>
            <person name="Jiao Y."/>
            <person name="Jia J."/>
        </authorList>
    </citation>
    <scope>NUCLEOTIDE SEQUENCE [LARGE SCALE GENOMIC DNA]</scope>
    <source>
        <strain evidence="2">cv. AL8/78</strain>
    </source>
</reference>
<reference evidence="1" key="4">
    <citation type="submission" date="2019-03" db="UniProtKB">
        <authorList>
            <consortium name="EnsemblPlants"/>
        </authorList>
    </citation>
    <scope>IDENTIFICATION</scope>
</reference>
<keyword evidence="2" id="KW-1185">Reference proteome</keyword>
<sequence>MSESSIRCAIVDNMEASHRRVVSPVASMEASHRRVAAPVANMRQRACHGGALMVKAREVWLSSRPTTTTAVGVTRWHLRPSACCIDDVNNYWLQERNKLTRLGR</sequence>
<proteinExistence type="predicted"/>
<accession>A0A453DWJ1</accession>
<dbReference type="Gramene" id="AET3Gv20131300.7">
    <property type="protein sequence ID" value="AET3Gv20131300.7"/>
    <property type="gene ID" value="AET3Gv20131300"/>
</dbReference>
<reference evidence="1" key="5">
    <citation type="journal article" date="2021" name="G3 (Bethesda)">
        <title>Aegilops tauschii genome assembly Aet v5.0 features greater sequence contiguity and improved annotation.</title>
        <authorList>
            <person name="Wang L."/>
            <person name="Zhu T."/>
            <person name="Rodriguez J.C."/>
            <person name="Deal K.R."/>
            <person name="Dubcovsky J."/>
            <person name="McGuire P.E."/>
            <person name="Lux T."/>
            <person name="Spannagl M."/>
            <person name="Mayer K.F.X."/>
            <person name="Baldrich P."/>
            <person name="Meyers B.C."/>
            <person name="Huo N."/>
            <person name="Gu Y.Q."/>
            <person name="Zhou H."/>
            <person name="Devos K.M."/>
            <person name="Bennetzen J.L."/>
            <person name="Unver T."/>
            <person name="Budak H."/>
            <person name="Gulick P.J."/>
            <person name="Galiba G."/>
            <person name="Kalapos B."/>
            <person name="Nelson D.R."/>
            <person name="Li P."/>
            <person name="You F.M."/>
            <person name="Luo M.C."/>
            <person name="Dvorak J."/>
        </authorList>
    </citation>
    <scope>NUCLEOTIDE SEQUENCE [LARGE SCALE GENOMIC DNA]</scope>
    <source>
        <strain evidence="1">cv. AL8/78</strain>
    </source>
</reference>
<dbReference type="AlphaFoldDB" id="A0A453DWJ1"/>
<reference evidence="2" key="1">
    <citation type="journal article" date="2014" name="Science">
        <title>Ancient hybridizations among the ancestral genomes of bread wheat.</title>
        <authorList>
            <consortium name="International Wheat Genome Sequencing Consortium,"/>
            <person name="Marcussen T."/>
            <person name="Sandve S.R."/>
            <person name="Heier L."/>
            <person name="Spannagl M."/>
            <person name="Pfeifer M."/>
            <person name="Jakobsen K.S."/>
            <person name="Wulff B.B."/>
            <person name="Steuernagel B."/>
            <person name="Mayer K.F."/>
            <person name="Olsen O.A."/>
        </authorList>
    </citation>
    <scope>NUCLEOTIDE SEQUENCE [LARGE SCALE GENOMIC DNA]</scope>
    <source>
        <strain evidence="2">cv. AL8/78</strain>
    </source>
</reference>
<name>A0A453DWJ1_AEGTS</name>
<dbReference type="EnsemblPlants" id="AET3Gv20131300.7">
    <property type="protein sequence ID" value="AET3Gv20131300.7"/>
    <property type="gene ID" value="AET3Gv20131300"/>
</dbReference>
<organism evidence="1 2">
    <name type="scientific">Aegilops tauschii subsp. strangulata</name>
    <name type="common">Goatgrass</name>
    <dbReference type="NCBI Taxonomy" id="200361"/>
    <lineage>
        <taxon>Eukaryota</taxon>
        <taxon>Viridiplantae</taxon>
        <taxon>Streptophyta</taxon>
        <taxon>Embryophyta</taxon>
        <taxon>Tracheophyta</taxon>
        <taxon>Spermatophyta</taxon>
        <taxon>Magnoliopsida</taxon>
        <taxon>Liliopsida</taxon>
        <taxon>Poales</taxon>
        <taxon>Poaceae</taxon>
        <taxon>BOP clade</taxon>
        <taxon>Pooideae</taxon>
        <taxon>Triticodae</taxon>
        <taxon>Triticeae</taxon>
        <taxon>Triticinae</taxon>
        <taxon>Aegilops</taxon>
    </lineage>
</organism>